<dbReference type="Proteomes" id="UP000515121">
    <property type="component" value="Unplaced"/>
</dbReference>
<keyword evidence="1" id="KW-1185">Reference proteome</keyword>
<dbReference type="OrthoDB" id="1000610at2759"/>
<dbReference type="PANTHER" id="PTHR33116">
    <property type="entry name" value="REVERSE TRANSCRIPTASE ZINC-BINDING DOMAIN-CONTAINING PROTEIN-RELATED-RELATED"/>
    <property type="match status" value="1"/>
</dbReference>
<dbReference type="GeneID" id="111274575"/>
<evidence type="ECO:0000313" key="1">
    <source>
        <dbReference type="Proteomes" id="UP000515121"/>
    </source>
</evidence>
<evidence type="ECO:0000313" key="2">
    <source>
        <dbReference type="RefSeq" id="XP_022715057.1"/>
    </source>
</evidence>
<gene>
    <name evidence="2" type="primary">LOC111274575</name>
</gene>
<accession>A0A6P5WGV8</accession>
<reference evidence="2" key="1">
    <citation type="submission" date="2025-08" db="UniProtKB">
        <authorList>
            <consortium name="RefSeq"/>
        </authorList>
    </citation>
    <scope>IDENTIFICATION</scope>
    <source>
        <tissue evidence="2">Fruit stalk</tissue>
    </source>
</reference>
<protein>
    <submittedName>
        <fullName evidence="2">Uncharacterized protein LOC111274575</fullName>
    </submittedName>
</protein>
<dbReference type="KEGG" id="dzi:111274575"/>
<dbReference type="RefSeq" id="XP_022715057.1">
    <property type="nucleotide sequence ID" value="XM_022859322.1"/>
</dbReference>
<dbReference type="AlphaFoldDB" id="A0A6P5WGV8"/>
<dbReference type="PANTHER" id="PTHR33116:SF86">
    <property type="entry name" value="REVERSE TRANSCRIPTASE DOMAIN-CONTAINING PROTEIN"/>
    <property type="match status" value="1"/>
</dbReference>
<name>A0A6P5WGV8_DURZI</name>
<organism evidence="1 2">
    <name type="scientific">Durio zibethinus</name>
    <name type="common">Durian</name>
    <dbReference type="NCBI Taxonomy" id="66656"/>
    <lineage>
        <taxon>Eukaryota</taxon>
        <taxon>Viridiplantae</taxon>
        <taxon>Streptophyta</taxon>
        <taxon>Embryophyta</taxon>
        <taxon>Tracheophyta</taxon>
        <taxon>Spermatophyta</taxon>
        <taxon>Magnoliopsida</taxon>
        <taxon>eudicotyledons</taxon>
        <taxon>Gunneridae</taxon>
        <taxon>Pentapetalae</taxon>
        <taxon>rosids</taxon>
        <taxon>malvids</taxon>
        <taxon>Malvales</taxon>
        <taxon>Malvaceae</taxon>
        <taxon>Helicteroideae</taxon>
        <taxon>Durio</taxon>
    </lineage>
</organism>
<proteinExistence type="predicted"/>
<sequence>MQKLGLSEKWISWKMMCVCSVAYSVVINGDQSGRIFPTRGLRQVKPLSSYLFLLCVEGLSCLLHQAELRGDIRGVAVTKMAPKVSHLLFADDSIFFLWANVMERQTILDLLRQYEKVSGQVMNVGKSAVLFSSITSAGVQSDAKTCLGINKDVTKVLNLGLPLLIGRSKKRVFQRIKDKGVVHELNMIIARFWWGGSEDQRSIHWKSWDSLCVLKLVLKAKYQGTLLNADIGLILLTHGEA</sequence>